<evidence type="ECO:0000313" key="3">
    <source>
        <dbReference type="EMBL" id="QEG33493.1"/>
    </source>
</evidence>
<feature type="transmembrane region" description="Helical" evidence="1">
    <location>
        <begin position="20"/>
        <end position="42"/>
    </location>
</feature>
<dbReference type="EMBL" id="CP042913">
    <property type="protein sequence ID" value="QEG33493.1"/>
    <property type="molecule type" value="Genomic_DNA"/>
</dbReference>
<evidence type="ECO:0000256" key="1">
    <source>
        <dbReference type="SAM" id="Phobius"/>
    </source>
</evidence>
<proteinExistence type="predicted"/>
<keyword evidence="1" id="KW-1133">Transmembrane helix</keyword>
<sequence length="246" mass="27677">MEDETEITVPHSRSRLRKIVRLLAVFVLIWFLAAYLIVPFAWDRYAEHHPAFDDSPRITETSDHHPGDPLNVGLVGSLDQVEQIFKAAKWYPAAALGVRSDLEIAADSVLSRPDDEAPVSSLYLFGRKEDLAFEQPVGDNPRHRHHVRLWKMDRESTSGRTQWIGSAVYDERVGLSHTTGQITHVTAPDVDVERDYLFECLEKTGELASHSIDYGFHKQLEGKNGGGDPWHTDGNLFIGVIAEDVP</sequence>
<evidence type="ECO:0000259" key="2">
    <source>
        <dbReference type="Pfam" id="PF14067"/>
    </source>
</evidence>
<organism evidence="3 4">
    <name type="scientific">Bythopirellula goksoeyrii</name>
    <dbReference type="NCBI Taxonomy" id="1400387"/>
    <lineage>
        <taxon>Bacteria</taxon>
        <taxon>Pseudomonadati</taxon>
        <taxon>Planctomycetota</taxon>
        <taxon>Planctomycetia</taxon>
        <taxon>Pirellulales</taxon>
        <taxon>Lacipirellulaceae</taxon>
        <taxon>Bythopirellula</taxon>
    </lineage>
</organism>
<keyword evidence="1" id="KW-0812">Transmembrane</keyword>
<dbReference type="AlphaFoldDB" id="A0A5B9QGV6"/>
<keyword evidence="4" id="KW-1185">Reference proteome</keyword>
<reference evidence="3 4" key="1">
    <citation type="submission" date="2019-08" db="EMBL/GenBank/DDBJ databases">
        <title>Deep-cultivation of Planctomycetes and their phenomic and genomic characterization uncovers novel biology.</title>
        <authorList>
            <person name="Wiegand S."/>
            <person name="Jogler M."/>
            <person name="Boedeker C."/>
            <person name="Pinto D."/>
            <person name="Vollmers J."/>
            <person name="Rivas-Marin E."/>
            <person name="Kohn T."/>
            <person name="Peeters S.H."/>
            <person name="Heuer A."/>
            <person name="Rast P."/>
            <person name="Oberbeckmann S."/>
            <person name="Bunk B."/>
            <person name="Jeske O."/>
            <person name="Meyerdierks A."/>
            <person name="Storesund J.E."/>
            <person name="Kallscheuer N."/>
            <person name="Luecker S."/>
            <person name="Lage O.M."/>
            <person name="Pohl T."/>
            <person name="Merkel B.J."/>
            <person name="Hornburger P."/>
            <person name="Mueller R.-W."/>
            <person name="Bruemmer F."/>
            <person name="Labrenz M."/>
            <person name="Spormann A.M."/>
            <person name="Op den Camp H."/>
            <person name="Overmann J."/>
            <person name="Amann R."/>
            <person name="Jetten M.S.M."/>
            <person name="Mascher T."/>
            <person name="Medema M.H."/>
            <person name="Devos D.P."/>
            <person name="Kaster A.-K."/>
            <person name="Ovreas L."/>
            <person name="Rohde M."/>
            <person name="Galperin M.Y."/>
            <person name="Jogler C."/>
        </authorList>
    </citation>
    <scope>NUCLEOTIDE SEQUENCE [LARGE SCALE GENOMIC DNA]</scope>
    <source>
        <strain evidence="3 4">Pr1d</strain>
    </source>
</reference>
<dbReference type="Pfam" id="PF14067">
    <property type="entry name" value="LssY_C"/>
    <property type="match status" value="1"/>
</dbReference>
<dbReference type="InterPro" id="IPR025902">
    <property type="entry name" value="LssY-like-C_dom"/>
</dbReference>
<dbReference type="Proteomes" id="UP000323917">
    <property type="component" value="Chromosome"/>
</dbReference>
<name>A0A5B9QGV6_9BACT</name>
<dbReference type="RefSeq" id="WP_238476631.1">
    <property type="nucleotide sequence ID" value="NZ_CP042913.1"/>
</dbReference>
<feature type="domain" description="LssY-like C-terminal" evidence="2">
    <location>
        <begin position="55"/>
        <end position="236"/>
    </location>
</feature>
<dbReference type="KEGG" id="bgok:Pr1d_07570"/>
<evidence type="ECO:0000313" key="4">
    <source>
        <dbReference type="Proteomes" id="UP000323917"/>
    </source>
</evidence>
<accession>A0A5B9QGV6</accession>
<gene>
    <name evidence="3" type="ORF">Pr1d_07570</name>
</gene>
<keyword evidence="1" id="KW-0472">Membrane</keyword>
<protein>
    <recommendedName>
        <fullName evidence="2">LssY-like C-terminal domain-containing protein</fullName>
    </recommendedName>
</protein>